<evidence type="ECO:0000256" key="1">
    <source>
        <dbReference type="SAM" id="MobiDB-lite"/>
    </source>
</evidence>
<dbReference type="AlphaFoldDB" id="A0A167PKN0"/>
<reference evidence="2" key="1">
    <citation type="journal article" date="2014" name="Genome Announc.">
        <title>Complete sequencing and chromosome-scale genome assembly of the industrial progenitor strain P2niaD18 from the penicillin producer Penicillium chrysogenum.</title>
        <authorList>
            <person name="Specht T."/>
            <person name="Dahlmann T.A."/>
            <person name="Zadra I."/>
            <person name="Kurnsteiner H."/>
            <person name="Kuck U."/>
        </authorList>
    </citation>
    <scope>NUCLEOTIDE SEQUENCE [LARGE SCALE GENOMIC DNA]</scope>
    <source>
        <strain evidence="2">P2niaD18</strain>
    </source>
</reference>
<protein>
    <submittedName>
        <fullName evidence="2">Uncharacterized protein</fullName>
    </submittedName>
</protein>
<accession>A0A167PKN0</accession>
<evidence type="ECO:0000313" key="2">
    <source>
        <dbReference type="EMBL" id="KZN83428.1"/>
    </source>
</evidence>
<name>A0A167PKN0_PENCH</name>
<dbReference type="EMBL" id="CM002801">
    <property type="protein sequence ID" value="KZN83428.1"/>
    <property type="molecule type" value="Genomic_DNA"/>
</dbReference>
<gene>
    <name evidence="2" type="ORF">EN45_105240</name>
</gene>
<proteinExistence type="predicted"/>
<feature type="compositionally biased region" description="Basic and acidic residues" evidence="1">
    <location>
        <begin position="1"/>
        <end position="12"/>
    </location>
</feature>
<organism evidence="2">
    <name type="scientific">Penicillium chrysogenum</name>
    <name type="common">Penicillium notatum</name>
    <dbReference type="NCBI Taxonomy" id="5076"/>
    <lineage>
        <taxon>Eukaryota</taxon>
        <taxon>Fungi</taxon>
        <taxon>Dikarya</taxon>
        <taxon>Ascomycota</taxon>
        <taxon>Pezizomycotina</taxon>
        <taxon>Eurotiomycetes</taxon>
        <taxon>Eurotiomycetidae</taxon>
        <taxon>Eurotiales</taxon>
        <taxon>Aspergillaceae</taxon>
        <taxon>Penicillium</taxon>
        <taxon>Penicillium chrysogenum species complex</taxon>
    </lineage>
</organism>
<feature type="region of interest" description="Disordered" evidence="1">
    <location>
        <begin position="1"/>
        <end position="83"/>
    </location>
</feature>
<sequence>MTRFSAHEKEQMKSGNRTAYVALPKNVKAKRATKNDALNKHSVPTERGSPSRVGPSPTTLGALRGSSRRRRKPSRMKYSPTRSNLVPRKRFLIEEQMFGNTIGPRKRIVFEKPPGFTKMDVLFREFYHQVLARGLVGPVPLLPVPAHSGLPPVPRRGCD</sequence>
<feature type="compositionally biased region" description="Basic residues" evidence="1">
    <location>
        <begin position="66"/>
        <end position="75"/>
    </location>
</feature>
<dbReference type="Proteomes" id="UP000076449">
    <property type="component" value="Chromosome IV"/>
</dbReference>